<dbReference type="Proteomes" id="UP001500908">
    <property type="component" value="Unassembled WGS sequence"/>
</dbReference>
<sequence length="68" mass="6685">MVSSQLASISQKPLRTPEAAAAWADSSGRGRQGSSRIATTAVAATSPASSSAAASGQAPGRRTGPIMT</sequence>
<feature type="compositionally biased region" description="Polar residues" evidence="1">
    <location>
        <begin position="1"/>
        <end position="13"/>
    </location>
</feature>
<accession>A0ABP7FUM1</accession>
<feature type="compositionally biased region" description="Low complexity" evidence="1">
    <location>
        <begin position="26"/>
        <end position="55"/>
    </location>
</feature>
<reference evidence="3" key="1">
    <citation type="journal article" date="2019" name="Int. J. Syst. Evol. Microbiol.">
        <title>The Global Catalogue of Microorganisms (GCM) 10K type strain sequencing project: providing services to taxonomists for standard genome sequencing and annotation.</title>
        <authorList>
            <consortium name="The Broad Institute Genomics Platform"/>
            <consortium name="The Broad Institute Genome Sequencing Center for Infectious Disease"/>
            <person name="Wu L."/>
            <person name="Ma J."/>
        </authorList>
    </citation>
    <scope>NUCLEOTIDE SEQUENCE [LARGE SCALE GENOMIC DNA]</scope>
    <source>
        <strain evidence="3">JCM 17137</strain>
    </source>
</reference>
<feature type="region of interest" description="Disordered" evidence="1">
    <location>
        <begin position="1"/>
        <end position="68"/>
    </location>
</feature>
<organism evidence="2 3">
    <name type="scientific">Salinactinospora qingdaonensis</name>
    <dbReference type="NCBI Taxonomy" id="702744"/>
    <lineage>
        <taxon>Bacteria</taxon>
        <taxon>Bacillati</taxon>
        <taxon>Actinomycetota</taxon>
        <taxon>Actinomycetes</taxon>
        <taxon>Streptosporangiales</taxon>
        <taxon>Nocardiopsidaceae</taxon>
        <taxon>Salinactinospora</taxon>
    </lineage>
</organism>
<dbReference type="EMBL" id="BAABDD010000012">
    <property type="protein sequence ID" value="GAA3747428.1"/>
    <property type="molecule type" value="Genomic_DNA"/>
</dbReference>
<gene>
    <name evidence="2" type="ORF">GCM10022402_28500</name>
</gene>
<evidence type="ECO:0000313" key="3">
    <source>
        <dbReference type="Proteomes" id="UP001500908"/>
    </source>
</evidence>
<name>A0ABP7FUM1_9ACTN</name>
<evidence type="ECO:0000313" key="2">
    <source>
        <dbReference type="EMBL" id="GAA3747428.1"/>
    </source>
</evidence>
<protein>
    <submittedName>
        <fullName evidence="2">Uncharacterized protein</fullName>
    </submittedName>
</protein>
<proteinExistence type="predicted"/>
<keyword evidence="3" id="KW-1185">Reference proteome</keyword>
<comment type="caution">
    <text evidence="2">The sequence shown here is derived from an EMBL/GenBank/DDBJ whole genome shotgun (WGS) entry which is preliminary data.</text>
</comment>
<evidence type="ECO:0000256" key="1">
    <source>
        <dbReference type="SAM" id="MobiDB-lite"/>
    </source>
</evidence>